<evidence type="ECO:0000313" key="2">
    <source>
        <dbReference type="EMBL" id="STX31430.1"/>
    </source>
</evidence>
<dbReference type="Proteomes" id="UP000255066">
    <property type="component" value="Unassembled WGS sequence"/>
</dbReference>
<keyword evidence="3" id="KW-1185">Reference proteome</keyword>
<reference evidence="2 4" key="2">
    <citation type="submission" date="2018-06" db="EMBL/GenBank/DDBJ databases">
        <authorList>
            <consortium name="Pathogen Informatics"/>
            <person name="Doyle S."/>
        </authorList>
    </citation>
    <scope>NUCLEOTIDE SEQUENCE [LARGE SCALE GENOMIC DNA]</scope>
    <source>
        <strain evidence="2 4">NCTC12437</strain>
    </source>
</reference>
<dbReference type="Proteomes" id="UP000054735">
    <property type="component" value="Unassembled WGS sequence"/>
</dbReference>
<dbReference type="EMBL" id="UGNW01000001">
    <property type="protein sequence ID" value="STX31430.1"/>
    <property type="molecule type" value="Genomic_DNA"/>
</dbReference>
<sequence length="1037" mass="118012">MQAKIESGHSEDNAVQIPVGINPEIRLLICDIDNTLAYLRQGKDDGPAHLRQNRYASILNHDLIIPLLRWASLIMPLGIDTARDRRLDNDIGSSGGASITDLRKFFERFNIHFNDNFIIASEDVTEFRDTLKSQYNKLDAEEKPRFIQFIKEKNADLHFIMKLYNESGIGKPIKPEEILILDDSEGVIVWAQKAGFKALHVKHDFNGIGTLDVEYAYELARILGLESYIKDVEEHPEAHSNDPVIFSSTAQEYMAAKKARKENKPVVRLPVHPLLDDMLMHFIKDPREVLLLLKQLHGRDSFSQVIDEEYDFAVDTQEGQSASVRQTLLGYSTQENAFYRVKSLLALGAYPNQPFDLCLYEGQVESPGRGLAKPRVFRQIKPLTAAVILGDDFDILEALVNHNAQIDFMCDDNSVLQIALEKFRGKLLGRKCSQLEQQSLYKQIRLIVASMQKQHGLDTYFKHLYIAFPVIMQMEDANVLAIFLNNLNAGQRSILYSSIDLSGRKDNDFYQQLMIEFFLDHPLKSIKKTIPSRHSGEIQAVIAGESSAFSDSDYGAAKGVLEFLTRRNATSPGQPKTSGSKVIPAGIFRLSSELFADEKLLKRHFFSHFLQSCLRTSLSGMRVRSLLNIFLSILENTESAAEKRKGDEWDVNVHYLSQENQLSSCLLGCAIQSNNPWFTNRLLKAGVKPNHYFDLDPDYRQVPPLNAAIIGQCDTQIVQDLIKAGAEIKVWVRKSSQAEKESILNLIITRICNHANYSRRKELLEQLQAVIRVIITQQGVDAYFDALLPARALIMKSKDSRLMTTCFGLLPRNFKESLWYGFASDNLYPEHSIEPTDFKLKYDMEFFFQMKDEELPLLNGRFKRVLSFIQPERNLLHPWRLRLQAAFPNVEEPVTMEKTPESRSLAWLVESQEKDDPKPLLKRLEQFSLYINRLAETVIIDSNQIKSLMLSCYFAVQELLNSSIFNRHFSQQLKPIEELYDFLKKSLQGSLTAEYQSKKQSAISLSHYRSSRSALFGAAPVTEVTPDSSGVGLSSSR</sequence>
<dbReference type="InterPro" id="IPR036770">
    <property type="entry name" value="Ankyrin_rpt-contain_sf"/>
</dbReference>
<dbReference type="AlphaFoldDB" id="A0A378I9L1"/>
<name>A0A378I9L1_9GAMM</name>
<dbReference type="OrthoDB" id="5648657at2"/>
<dbReference type="RefSeq" id="WP_058524446.1">
    <property type="nucleotide sequence ID" value="NZ_CAAAHV010000003.1"/>
</dbReference>
<dbReference type="EMBL" id="LNXT01000044">
    <property type="protein sequence ID" value="KTC68914.1"/>
    <property type="molecule type" value="Genomic_DNA"/>
</dbReference>
<evidence type="ECO:0000313" key="3">
    <source>
        <dbReference type="Proteomes" id="UP000054735"/>
    </source>
</evidence>
<dbReference type="SUPFAM" id="SSF48403">
    <property type="entry name" value="Ankyrin repeat"/>
    <property type="match status" value="1"/>
</dbReference>
<proteinExistence type="predicted"/>
<evidence type="ECO:0000313" key="4">
    <source>
        <dbReference type="Proteomes" id="UP000255066"/>
    </source>
</evidence>
<gene>
    <name evidence="1" type="ORF">Lbir_2447</name>
    <name evidence="2" type="ORF">NCTC12437_01203</name>
</gene>
<organism evidence="2 4">
    <name type="scientific">Legionella birminghamensis</name>
    <dbReference type="NCBI Taxonomy" id="28083"/>
    <lineage>
        <taxon>Bacteria</taxon>
        <taxon>Pseudomonadati</taxon>
        <taxon>Pseudomonadota</taxon>
        <taxon>Gammaproteobacteria</taxon>
        <taxon>Legionellales</taxon>
        <taxon>Legionellaceae</taxon>
        <taxon>Legionella</taxon>
    </lineage>
</organism>
<evidence type="ECO:0000313" key="1">
    <source>
        <dbReference type="EMBL" id="KTC68914.1"/>
    </source>
</evidence>
<protein>
    <submittedName>
        <fullName evidence="2">Uncharacterized protein</fullName>
    </submittedName>
</protein>
<reference evidence="1 3" key="1">
    <citation type="submission" date="2015-11" db="EMBL/GenBank/DDBJ databases">
        <title>Genomic analysis of 38 Legionella species identifies large and diverse effector repertoires.</title>
        <authorList>
            <person name="Burstein D."/>
            <person name="Amaro F."/>
            <person name="Zusman T."/>
            <person name="Lifshitz Z."/>
            <person name="Cohen O."/>
            <person name="Gilbert J.A."/>
            <person name="Pupko T."/>
            <person name="Shuman H.A."/>
            <person name="Segal G."/>
        </authorList>
    </citation>
    <scope>NUCLEOTIDE SEQUENCE [LARGE SCALE GENOMIC DNA]</scope>
    <source>
        <strain evidence="1 3">CDC#1407-AL-14</strain>
    </source>
</reference>
<accession>A0A378I9L1</accession>